<keyword evidence="2 7" id="KW-0812">Transmembrane</keyword>
<feature type="region of interest" description="Disordered" evidence="6">
    <location>
        <begin position="294"/>
        <end position="320"/>
    </location>
</feature>
<reference evidence="9 10" key="1">
    <citation type="submission" date="2014-02" db="EMBL/GenBank/DDBJ databases">
        <title>The genome sequence of the entomopathogenic fungus Metarhizium robertsii ARSEF 2575.</title>
        <authorList>
            <person name="Giuliano Garisto Donzelli B."/>
            <person name="Roe B.A."/>
            <person name="Macmil S.L."/>
            <person name="Krasnoff S.B."/>
            <person name="Gibson D.M."/>
        </authorList>
    </citation>
    <scope>NUCLEOTIDE SEQUENCE [LARGE SCALE GENOMIC DNA]</scope>
    <source>
        <strain evidence="9 10">ARSEF 2575</strain>
    </source>
</reference>
<dbReference type="Proteomes" id="UP000030151">
    <property type="component" value="Unassembled WGS sequence"/>
</dbReference>
<feature type="transmembrane region" description="Helical" evidence="7">
    <location>
        <begin position="125"/>
        <end position="147"/>
    </location>
</feature>
<keyword evidence="3 7" id="KW-1133">Transmembrane helix</keyword>
<dbReference type="InterPro" id="IPR049326">
    <property type="entry name" value="Rhodopsin_dom_fungi"/>
</dbReference>
<evidence type="ECO:0000259" key="8">
    <source>
        <dbReference type="Pfam" id="PF20684"/>
    </source>
</evidence>
<evidence type="ECO:0000256" key="5">
    <source>
        <dbReference type="ARBA" id="ARBA00038359"/>
    </source>
</evidence>
<organism evidence="9 10">
    <name type="scientific">Metarhizium robertsii</name>
    <dbReference type="NCBI Taxonomy" id="568076"/>
    <lineage>
        <taxon>Eukaryota</taxon>
        <taxon>Fungi</taxon>
        <taxon>Dikarya</taxon>
        <taxon>Ascomycota</taxon>
        <taxon>Pezizomycotina</taxon>
        <taxon>Sordariomycetes</taxon>
        <taxon>Hypocreomycetidae</taxon>
        <taxon>Hypocreales</taxon>
        <taxon>Clavicipitaceae</taxon>
        <taxon>Metarhizium</taxon>
    </lineage>
</organism>
<dbReference type="AlphaFoldDB" id="A0A0A1UTW5"/>
<evidence type="ECO:0000256" key="2">
    <source>
        <dbReference type="ARBA" id="ARBA00022692"/>
    </source>
</evidence>
<gene>
    <name evidence="9" type="ORF">X797_006175</name>
</gene>
<sequence>MADETTVDLTEYNGGSLIAACTVLLIMSWFAVGLRSYTRVFLMKSYQADDWLMLVAQLLFTVTCAFTLEGVRRGLGKHNAAVPNEDDRVAALMWQALTIAIYIIDMMLIKLSIGVFLLRLATKKLYIWIIRGSLVIVTLWSLGIFIWDIFQCTPVAKQWDFRITTGHCAGPNEIISAAYALSVMTVLSDWFFALIPIPMLWGVKMTKQAKATVIVILGLGVFASIATLIRLKFLAGLEMTDDFMFSVTDAMIWSLVEPGVAIIASSLATIRPLLRALKIRGFLSTDKYPSSGISGAARYGRGSRNTRGSMPGQGPTDVSLHSVTKKSEIRPKYVGFTIDESHEEIPTTSQNSGDAPSDARSETFVIEGTENSPTLSTHDLRPVDELADLESHGREYQLKKGWGVQ</sequence>
<comment type="subcellular location">
    <subcellularLocation>
        <location evidence="1">Membrane</location>
        <topology evidence="1">Multi-pass membrane protein</topology>
    </subcellularLocation>
</comment>
<feature type="transmembrane region" description="Helical" evidence="7">
    <location>
        <begin position="179"/>
        <end position="201"/>
    </location>
</feature>
<feature type="transmembrane region" description="Helical" evidence="7">
    <location>
        <begin position="51"/>
        <end position="71"/>
    </location>
</feature>
<evidence type="ECO:0000256" key="1">
    <source>
        <dbReference type="ARBA" id="ARBA00004141"/>
    </source>
</evidence>
<comment type="caution">
    <text evidence="9">The sequence shown here is derived from an EMBL/GenBank/DDBJ whole genome shotgun (WGS) entry which is preliminary data.</text>
</comment>
<feature type="region of interest" description="Disordered" evidence="6">
    <location>
        <begin position="337"/>
        <end position="361"/>
    </location>
</feature>
<evidence type="ECO:0000256" key="4">
    <source>
        <dbReference type="ARBA" id="ARBA00023136"/>
    </source>
</evidence>
<evidence type="ECO:0000256" key="6">
    <source>
        <dbReference type="SAM" id="MobiDB-lite"/>
    </source>
</evidence>
<accession>A0A0A1UTW5</accession>
<dbReference type="EMBL" id="JELW01000011">
    <property type="protein sequence ID" value="EXV00767.1"/>
    <property type="molecule type" value="Genomic_DNA"/>
</dbReference>
<dbReference type="OrthoDB" id="4682787at2759"/>
<evidence type="ECO:0000313" key="9">
    <source>
        <dbReference type="EMBL" id="EXV00767.1"/>
    </source>
</evidence>
<evidence type="ECO:0000256" key="3">
    <source>
        <dbReference type="ARBA" id="ARBA00022989"/>
    </source>
</evidence>
<name>A0A0A1UTW5_9HYPO</name>
<proteinExistence type="inferred from homology"/>
<feature type="transmembrane region" description="Helical" evidence="7">
    <location>
        <begin position="12"/>
        <end position="31"/>
    </location>
</feature>
<feature type="domain" description="Rhodopsin" evidence="8">
    <location>
        <begin position="34"/>
        <end position="275"/>
    </location>
</feature>
<dbReference type="HOGENOM" id="CLU_028200_3_4_1"/>
<dbReference type="PANTHER" id="PTHR33048:SF96">
    <property type="entry name" value="INTEGRAL MEMBRANE PROTEIN"/>
    <property type="match status" value="1"/>
</dbReference>
<dbReference type="GO" id="GO:0016020">
    <property type="term" value="C:membrane"/>
    <property type="evidence" value="ECO:0007669"/>
    <property type="project" value="UniProtKB-SubCell"/>
</dbReference>
<dbReference type="Pfam" id="PF20684">
    <property type="entry name" value="Fung_rhodopsin"/>
    <property type="match status" value="1"/>
</dbReference>
<dbReference type="eggNOG" id="ENOG502RVVC">
    <property type="taxonomic scope" value="Eukaryota"/>
</dbReference>
<keyword evidence="4 7" id="KW-0472">Membrane</keyword>
<evidence type="ECO:0000256" key="7">
    <source>
        <dbReference type="SAM" id="Phobius"/>
    </source>
</evidence>
<evidence type="ECO:0000313" key="10">
    <source>
        <dbReference type="Proteomes" id="UP000030151"/>
    </source>
</evidence>
<comment type="similarity">
    <text evidence="5">Belongs to the SAT4 family.</text>
</comment>
<protein>
    <recommendedName>
        <fullName evidence="8">Rhodopsin domain-containing protein</fullName>
    </recommendedName>
</protein>
<dbReference type="InterPro" id="IPR052337">
    <property type="entry name" value="SAT4-like"/>
</dbReference>
<feature type="transmembrane region" description="Helical" evidence="7">
    <location>
        <begin position="251"/>
        <end position="270"/>
    </location>
</feature>
<dbReference type="PANTHER" id="PTHR33048">
    <property type="entry name" value="PTH11-LIKE INTEGRAL MEMBRANE PROTEIN (AFU_ORTHOLOGUE AFUA_5G11245)"/>
    <property type="match status" value="1"/>
</dbReference>
<feature type="transmembrane region" description="Helical" evidence="7">
    <location>
        <begin position="213"/>
        <end position="231"/>
    </location>
</feature>
<feature type="transmembrane region" description="Helical" evidence="7">
    <location>
        <begin position="91"/>
        <end position="118"/>
    </location>
</feature>